<evidence type="ECO:0000256" key="1">
    <source>
        <dbReference type="ARBA" id="ARBA00001164"/>
    </source>
</evidence>
<dbReference type="Proteomes" id="UP000057609">
    <property type="component" value="Chromosome"/>
</dbReference>
<comment type="catalytic activity">
    <reaction evidence="1 10">
        <text>N-(5-phospho-beta-D-ribosyl)anthranilate = 1-(2-carboxyphenylamino)-1-deoxy-D-ribulose 5-phosphate</text>
        <dbReference type="Rhea" id="RHEA:21540"/>
        <dbReference type="ChEBI" id="CHEBI:18277"/>
        <dbReference type="ChEBI" id="CHEBI:58613"/>
        <dbReference type="EC" id="5.3.1.24"/>
    </reaction>
</comment>
<evidence type="ECO:0000256" key="8">
    <source>
        <dbReference type="ARBA" id="ARBA00023141"/>
    </source>
</evidence>
<keyword evidence="6 10" id="KW-0028">Amino-acid biosynthesis</keyword>
<dbReference type="NCBIfam" id="NF002298">
    <property type="entry name" value="PRK01222.1-4"/>
    <property type="match status" value="1"/>
</dbReference>
<dbReference type="HOGENOM" id="CLU_076364_2_0_7"/>
<keyword evidence="9 10" id="KW-0413">Isomerase</keyword>
<dbReference type="Pfam" id="PF00697">
    <property type="entry name" value="PRAI"/>
    <property type="match status" value="1"/>
</dbReference>
<dbReference type="PANTHER" id="PTHR42894:SF1">
    <property type="entry name" value="N-(5'-PHOSPHORIBOSYL)ANTHRANILATE ISOMERASE"/>
    <property type="match status" value="1"/>
</dbReference>
<dbReference type="EMBL" id="CP009788">
    <property type="protein sequence ID" value="AJE04911.1"/>
    <property type="molecule type" value="Genomic_DNA"/>
</dbReference>
<dbReference type="UniPathway" id="UPA00035">
    <property type="reaction ID" value="UER00042"/>
</dbReference>
<reference evidence="12 13" key="1">
    <citation type="journal article" date="2015" name="Genome Announc.">
        <title>Complete Genome of Geobacter pickeringii G13T, a Metal-Reducing Isolate from Sedimentary Kaolin Deposits.</title>
        <authorList>
            <person name="Badalamenti J.P."/>
            <person name="Bond D.R."/>
        </authorList>
    </citation>
    <scope>NUCLEOTIDE SEQUENCE [LARGE SCALE GENOMIC DNA]</scope>
    <source>
        <strain evidence="12 13">G13</strain>
    </source>
</reference>
<dbReference type="InterPro" id="IPR011060">
    <property type="entry name" value="RibuloseP-bd_barrel"/>
</dbReference>
<name>A0A0B5BLI2_9BACT</name>
<feature type="domain" description="N-(5'phosphoribosyl) anthranilate isomerase (PRAI)" evidence="11">
    <location>
        <begin position="4"/>
        <end position="198"/>
    </location>
</feature>
<dbReference type="GO" id="GO:0000162">
    <property type="term" value="P:L-tryptophan biosynthetic process"/>
    <property type="evidence" value="ECO:0007669"/>
    <property type="project" value="UniProtKB-UniRule"/>
</dbReference>
<dbReference type="HAMAP" id="MF_00135">
    <property type="entry name" value="PRAI"/>
    <property type="match status" value="1"/>
</dbReference>
<evidence type="ECO:0000256" key="6">
    <source>
        <dbReference type="ARBA" id="ARBA00022605"/>
    </source>
</evidence>
<dbReference type="KEGG" id="gpi:GPICK_11790"/>
<dbReference type="FunFam" id="3.20.20.70:FF:000075">
    <property type="entry name" value="Tryptophan biosynthesis protein TRP1"/>
    <property type="match status" value="1"/>
</dbReference>
<dbReference type="OrthoDB" id="9796196at2"/>
<evidence type="ECO:0000313" key="13">
    <source>
        <dbReference type="Proteomes" id="UP000057609"/>
    </source>
</evidence>
<comment type="pathway">
    <text evidence="2 10">Amino-acid biosynthesis; L-tryptophan biosynthesis; L-tryptophan from chorismate: step 3/5.</text>
</comment>
<dbReference type="Gene3D" id="3.20.20.70">
    <property type="entry name" value="Aldolase class I"/>
    <property type="match status" value="1"/>
</dbReference>
<dbReference type="AlphaFoldDB" id="A0A0B5BLI2"/>
<dbReference type="EC" id="5.3.1.24" evidence="4 10"/>
<evidence type="ECO:0000256" key="10">
    <source>
        <dbReference type="HAMAP-Rule" id="MF_00135"/>
    </source>
</evidence>
<dbReference type="SUPFAM" id="SSF51366">
    <property type="entry name" value="Ribulose-phoshate binding barrel"/>
    <property type="match status" value="1"/>
</dbReference>
<evidence type="ECO:0000259" key="11">
    <source>
        <dbReference type="Pfam" id="PF00697"/>
    </source>
</evidence>
<protein>
    <recommendedName>
        <fullName evidence="5 10">N-(5'-phosphoribosyl)anthranilate isomerase</fullName>
        <shortName evidence="10">PRAI</shortName>
        <ecNumber evidence="4 10">5.3.1.24</ecNumber>
    </recommendedName>
</protein>
<keyword evidence="7 10" id="KW-0822">Tryptophan biosynthesis</keyword>
<evidence type="ECO:0000256" key="3">
    <source>
        <dbReference type="ARBA" id="ARBA00007571"/>
    </source>
</evidence>
<evidence type="ECO:0000256" key="2">
    <source>
        <dbReference type="ARBA" id="ARBA00004664"/>
    </source>
</evidence>
<proteinExistence type="inferred from homology"/>
<dbReference type="STRING" id="345632.GPICK_11790"/>
<evidence type="ECO:0000256" key="4">
    <source>
        <dbReference type="ARBA" id="ARBA00012572"/>
    </source>
</evidence>
<accession>A0A0B5BLI2</accession>
<organism evidence="12 13">
    <name type="scientific">Geobacter pickeringii</name>
    <dbReference type="NCBI Taxonomy" id="345632"/>
    <lineage>
        <taxon>Bacteria</taxon>
        <taxon>Pseudomonadati</taxon>
        <taxon>Thermodesulfobacteriota</taxon>
        <taxon>Desulfuromonadia</taxon>
        <taxon>Geobacterales</taxon>
        <taxon>Geobacteraceae</taxon>
        <taxon>Geobacter</taxon>
    </lineage>
</organism>
<sequence>MVRVKICGITSLADALIAVEAGADALGFVFHDQSPRHVAPDQAAGIIAALPPFVQTVGLFVNRALDFVNETAARCRIDLVQLHGDEPPEYCDAVARRVIKAFRVRDGASIEPIRHYRVTAHLLDAWSPAVYGGTGHTFNWEIARRVKSFGPLVLAGGLTPENVAEAVATVEPYAVDVSSGVESAPGQKDPAKVREFIRRAKGL</sequence>
<dbReference type="InterPro" id="IPR001240">
    <property type="entry name" value="PRAI_dom"/>
</dbReference>
<keyword evidence="8 10" id="KW-0057">Aromatic amino acid biosynthesis</keyword>
<dbReference type="InterPro" id="IPR044643">
    <property type="entry name" value="TrpF_fam"/>
</dbReference>
<evidence type="ECO:0000256" key="7">
    <source>
        <dbReference type="ARBA" id="ARBA00022822"/>
    </source>
</evidence>
<evidence type="ECO:0000256" key="9">
    <source>
        <dbReference type="ARBA" id="ARBA00023235"/>
    </source>
</evidence>
<dbReference type="RefSeq" id="WP_039745710.1">
    <property type="nucleotide sequence ID" value="NZ_CP009788.1"/>
</dbReference>
<evidence type="ECO:0000256" key="5">
    <source>
        <dbReference type="ARBA" id="ARBA00022272"/>
    </source>
</evidence>
<dbReference type="PANTHER" id="PTHR42894">
    <property type="entry name" value="N-(5'-PHOSPHORIBOSYL)ANTHRANILATE ISOMERASE"/>
    <property type="match status" value="1"/>
</dbReference>
<gene>
    <name evidence="10" type="primary">trpF</name>
    <name evidence="12" type="ORF">GPICK_11790</name>
</gene>
<keyword evidence="13" id="KW-1185">Reference proteome</keyword>
<dbReference type="InterPro" id="IPR013785">
    <property type="entry name" value="Aldolase_TIM"/>
</dbReference>
<comment type="similarity">
    <text evidence="3 10">Belongs to the TrpF family.</text>
</comment>
<evidence type="ECO:0000313" key="12">
    <source>
        <dbReference type="EMBL" id="AJE04911.1"/>
    </source>
</evidence>
<dbReference type="GO" id="GO:0004640">
    <property type="term" value="F:phosphoribosylanthranilate isomerase activity"/>
    <property type="evidence" value="ECO:0007669"/>
    <property type="project" value="UniProtKB-UniRule"/>
</dbReference>
<dbReference type="CDD" id="cd00405">
    <property type="entry name" value="PRAI"/>
    <property type="match status" value="1"/>
</dbReference>